<evidence type="ECO:0000259" key="7">
    <source>
        <dbReference type="PROSITE" id="PS50928"/>
    </source>
</evidence>
<dbReference type="PROSITE" id="PS50928">
    <property type="entry name" value="ABC_TM1"/>
    <property type="match status" value="1"/>
</dbReference>
<feature type="transmembrane region" description="Helical" evidence="5">
    <location>
        <begin position="305"/>
        <end position="330"/>
    </location>
</feature>
<keyword evidence="6" id="KW-0592">Phosphate transport</keyword>
<keyword evidence="3 5" id="KW-1133">Transmembrane helix</keyword>
<feature type="transmembrane region" description="Helical" evidence="5">
    <location>
        <begin position="130"/>
        <end position="150"/>
    </location>
</feature>
<evidence type="ECO:0000313" key="8">
    <source>
        <dbReference type="EMBL" id="UUP17229.1"/>
    </source>
</evidence>
<dbReference type="PANTHER" id="PTHR42727:SF1">
    <property type="entry name" value="PHOSPHATE TRANSPORT SYSTEM PERMEASE"/>
    <property type="match status" value="1"/>
</dbReference>
<dbReference type="NCBIfam" id="TIGR02138">
    <property type="entry name" value="phosphate_pstC"/>
    <property type="match status" value="1"/>
</dbReference>
<dbReference type="InterPro" id="IPR022182">
    <property type="entry name" value="PstC_N"/>
</dbReference>
<keyword evidence="6" id="KW-0997">Cell inner membrane</keyword>
<feature type="transmembrane region" description="Helical" evidence="5">
    <location>
        <begin position="363"/>
        <end position="384"/>
    </location>
</feature>
<comment type="subcellular location">
    <subcellularLocation>
        <location evidence="6">Cell inner membrane</location>
        <topology evidence="6">Multi-pass membrane protein</topology>
    </subcellularLocation>
    <subcellularLocation>
        <location evidence="1 5">Cell membrane</location>
        <topology evidence="1 5">Multi-pass membrane protein</topology>
    </subcellularLocation>
</comment>
<dbReference type="InterPro" id="IPR035906">
    <property type="entry name" value="MetI-like_sf"/>
</dbReference>
<dbReference type="Pfam" id="PF00528">
    <property type="entry name" value="BPD_transp_1"/>
    <property type="match status" value="1"/>
</dbReference>
<accession>A0ABY5MJ16</accession>
<dbReference type="Gene3D" id="1.10.3720.10">
    <property type="entry name" value="MetI-like"/>
    <property type="match status" value="1"/>
</dbReference>
<protein>
    <recommendedName>
        <fullName evidence="6">Phosphate transport system permease protein</fullName>
    </recommendedName>
</protein>
<reference evidence="8 9" key="1">
    <citation type="submission" date="2018-07" db="EMBL/GenBank/DDBJ databases">
        <title>Genome sequence of Nitratireductor thuwali#1536.</title>
        <authorList>
            <person name="Michoud G."/>
            <person name="Merlino G."/>
            <person name="Sefrji F.O."/>
            <person name="Daffonchio D."/>
        </authorList>
    </citation>
    <scope>NUCLEOTIDE SEQUENCE [LARGE SCALE GENOMIC DNA]</scope>
    <source>
        <strain evidence="9">Nit1536</strain>
    </source>
</reference>
<dbReference type="PANTHER" id="PTHR42727">
    <property type="entry name" value="PHOSPHATE TRANSPORT SYSTEM PERMEASE PROTEIN"/>
    <property type="match status" value="1"/>
</dbReference>
<dbReference type="SUPFAM" id="SSF161098">
    <property type="entry name" value="MetI-like"/>
    <property type="match status" value="1"/>
</dbReference>
<evidence type="ECO:0000256" key="1">
    <source>
        <dbReference type="ARBA" id="ARBA00004651"/>
    </source>
</evidence>
<sequence length="463" mass="49226">MQTAVTGYLFLAILALSLVAFYVGRSTANRFVAAHGAEVHSRPLYHGAFAAVWVGLPALILVVLWLLSQDGVIDRLILASLPSSLTEGASTSQLSLYLSEIKNVASGRIFSEPSPEIRAAAERYQRWHAIAGWAMVVVALSVSTIALYLARVRMAPKFRARQNFERALDIIMITSAVVAILVTIGIIVSLTYEALQFFMLVPPQEFFFGLNWEPQIAIREDQVAGTGAFGAVPVFTGTLLIAAIALIVAVPIGLLSALYLVEFASERFRGIVKPILEILAGVPTVVYGFFAILTVAPAIREAGSLIGLSISPNSALAAGGVMGIMILPFISSLSDDALRAVPQSMRDGSFALGATRAETITRVLLPAALPGIVGGVLLAASRAIGETMIVVMAAGLTATLTANPLDGVTTVTVQIVTLLIGDTSFDNPKTLSAFALGLVLFVSTLCLNVLALRIVRRYREKYE</sequence>
<feature type="transmembrane region" description="Helical" evidence="5">
    <location>
        <begin position="6"/>
        <end position="23"/>
    </location>
</feature>
<feature type="transmembrane region" description="Helical" evidence="5">
    <location>
        <begin position="44"/>
        <end position="67"/>
    </location>
</feature>
<feature type="transmembrane region" description="Helical" evidence="5">
    <location>
        <begin position="433"/>
        <end position="455"/>
    </location>
</feature>
<comment type="similarity">
    <text evidence="6">Belongs to the binding-protein-dependent transport system permease family. CysTW subfamily.</text>
</comment>
<gene>
    <name evidence="8" type="primary">pstC1</name>
    <name evidence="8" type="ORF">NTH_01689</name>
</gene>
<evidence type="ECO:0000256" key="6">
    <source>
        <dbReference type="RuleBase" id="RU363054"/>
    </source>
</evidence>
<evidence type="ECO:0000256" key="5">
    <source>
        <dbReference type="RuleBase" id="RU363032"/>
    </source>
</evidence>
<organism evidence="8 9">
    <name type="scientific">Nitratireductor thuwali</name>
    <dbReference type="NCBI Taxonomy" id="2267699"/>
    <lineage>
        <taxon>Bacteria</taxon>
        <taxon>Pseudomonadati</taxon>
        <taxon>Pseudomonadota</taxon>
        <taxon>Alphaproteobacteria</taxon>
        <taxon>Hyphomicrobiales</taxon>
        <taxon>Phyllobacteriaceae</taxon>
        <taxon>Nitratireductor</taxon>
    </lineage>
</organism>
<keyword evidence="5" id="KW-0813">Transport</keyword>
<evidence type="ECO:0000313" key="9">
    <source>
        <dbReference type="Proteomes" id="UP001342418"/>
    </source>
</evidence>
<keyword evidence="6" id="KW-1003">Cell membrane</keyword>
<feature type="transmembrane region" description="Helical" evidence="5">
    <location>
        <begin position="239"/>
        <end position="263"/>
    </location>
</feature>
<keyword evidence="4 5" id="KW-0472">Membrane</keyword>
<evidence type="ECO:0000256" key="3">
    <source>
        <dbReference type="ARBA" id="ARBA00022989"/>
    </source>
</evidence>
<feature type="transmembrane region" description="Helical" evidence="5">
    <location>
        <begin position="275"/>
        <end position="299"/>
    </location>
</feature>
<comment type="caution">
    <text evidence="6">Lacks conserved residue(s) required for the propagation of feature annotation.</text>
</comment>
<keyword evidence="9" id="KW-1185">Reference proteome</keyword>
<feature type="transmembrane region" description="Helical" evidence="5">
    <location>
        <begin position="170"/>
        <end position="192"/>
    </location>
</feature>
<evidence type="ECO:0000256" key="2">
    <source>
        <dbReference type="ARBA" id="ARBA00022692"/>
    </source>
</evidence>
<proteinExistence type="inferred from homology"/>
<dbReference type="Pfam" id="PF12501">
    <property type="entry name" value="DUF3708"/>
    <property type="match status" value="1"/>
</dbReference>
<dbReference type="EMBL" id="CP030941">
    <property type="protein sequence ID" value="UUP17229.1"/>
    <property type="molecule type" value="Genomic_DNA"/>
</dbReference>
<dbReference type="Proteomes" id="UP001342418">
    <property type="component" value="Chromosome"/>
</dbReference>
<feature type="domain" description="ABC transmembrane type-1" evidence="7">
    <location>
        <begin position="235"/>
        <end position="451"/>
    </location>
</feature>
<keyword evidence="2 5" id="KW-0812">Transmembrane</keyword>
<dbReference type="InterPro" id="IPR011864">
    <property type="entry name" value="Phosphate_PstC"/>
</dbReference>
<dbReference type="InterPro" id="IPR000515">
    <property type="entry name" value="MetI-like"/>
</dbReference>
<dbReference type="CDD" id="cd06261">
    <property type="entry name" value="TM_PBP2"/>
    <property type="match status" value="1"/>
</dbReference>
<comment type="function">
    <text evidence="6">Part of the binding-protein-dependent transport system for phosphate; probably responsible for the translocation of the substrate across the membrane.</text>
</comment>
<evidence type="ECO:0000256" key="4">
    <source>
        <dbReference type="ARBA" id="ARBA00023136"/>
    </source>
</evidence>
<name>A0ABY5MJ16_9HYPH</name>